<feature type="region of interest" description="Disordered" evidence="7">
    <location>
        <begin position="386"/>
        <end position="411"/>
    </location>
</feature>
<dbReference type="SUPFAM" id="SSF57903">
    <property type="entry name" value="FYVE/PHD zinc finger"/>
    <property type="match status" value="2"/>
</dbReference>
<evidence type="ECO:0000256" key="3">
    <source>
        <dbReference type="ARBA" id="ARBA00022771"/>
    </source>
</evidence>
<keyword evidence="9" id="KW-1185">Reference proteome</keyword>
<dbReference type="PANTHER" id="PTHR46309">
    <property type="entry name" value="PHD FINGER PROTEIN 12"/>
    <property type="match status" value="1"/>
</dbReference>
<evidence type="ECO:0000256" key="5">
    <source>
        <dbReference type="ARBA" id="ARBA00023242"/>
    </source>
</evidence>
<dbReference type="SUPFAM" id="SSF55729">
    <property type="entry name" value="Acyl-CoA N-acyltransferases (Nat)"/>
    <property type="match status" value="1"/>
</dbReference>
<keyword evidence="5" id="KW-0539">Nucleus</keyword>
<name>A0A6P5FHP5_ANACO</name>
<evidence type="ECO:0000313" key="10">
    <source>
        <dbReference type="RefSeq" id="XP_020095836.1"/>
    </source>
</evidence>
<feature type="compositionally biased region" description="Polar residues" evidence="7">
    <location>
        <begin position="306"/>
        <end position="315"/>
    </location>
</feature>
<protein>
    <submittedName>
        <fullName evidence="10">Uncharacterized protein LOC109715307</fullName>
    </submittedName>
</protein>
<evidence type="ECO:0000256" key="1">
    <source>
        <dbReference type="ARBA" id="ARBA00004123"/>
    </source>
</evidence>
<keyword evidence="3 6" id="KW-0863">Zinc-finger</keyword>
<feature type="region of interest" description="Disordered" evidence="7">
    <location>
        <begin position="1137"/>
        <end position="1170"/>
    </location>
</feature>
<feature type="compositionally biased region" description="Basic and acidic residues" evidence="7">
    <location>
        <begin position="111"/>
        <end position="126"/>
    </location>
</feature>
<keyword evidence="4" id="KW-0862">Zinc</keyword>
<evidence type="ECO:0000313" key="9">
    <source>
        <dbReference type="Proteomes" id="UP000515123"/>
    </source>
</evidence>
<dbReference type="InterPro" id="IPR056511">
    <property type="entry name" value="IDM1_C"/>
</dbReference>
<feature type="compositionally biased region" description="Basic and acidic residues" evidence="7">
    <location>
        <begin position="471"/>
        <end position="487"/>
    </location>
</feature>
<dbReference type="GO" id="GO:0003714">
    <property type="term" value="F:transcription corepressor activity"/>
    <property type="evidence" value="ECO:0007669"/>
    <property type="project" value="InterPro"/>
</dbReference>
<dbReference type="InterPro" id="IPR042163">
    <property type="entry name" value="PHF12"/>
</dbReference>
<dbReference type="RefSeq" id="XP_020095836.1">
    <property type="nucleotide sequence ID" value="XM_020240247.1"/>
</dbReference>
<feature type="domain" description="PHD-type" evidence="8">
    <location>
        <begin position="711"/>
        <end position="756"/>
    </location>
</feature>
<dbReference type="Pfam" id="PF22970">
    <property type="entry name" value="DUF7028"/>
    <property type="match status" value="1"/>
</dbReference>
<dbReference type="PROSITE" id="PS50016">
    <property type="entry name" value="ZF_PHD_2"/>
    <property type="match status" value="1"/>
</dbReference>
<dbReference type="Gene3D" id="3.30.40.10">
    <property type="entry name" value="Zinc/RING finger domain, C3HC4 (zinc finger)"/>
    <property type="match status" value="2"/>
</dbReference>
<dbReference type="InterPro" id="IPR019787">
    <property type="entry name" value="Znf_PHD-finger"/>
</dbReference>
<feature type="compositionally biased region" description="Basic and acidic residues" evidence="7">
    <location>
        <begin position="517"/>
        <end position="527"/>
    </location>
</feature>
<dbReference type="Pfam" id="PF16135">
    <property type="entry name" value="TDBD"/>
    <property type="match status" value="1"/>
</dbReference>
<feature type="region of interest" description="Disordered" evidence="7">
    <location>
        <begin position="1221"/>
        <end position="1240"/>
    </location>
</feature>
<dbReference type="GO" id="GO:0005634">
    <property type="term" value="C:nucleus"/>
    <property type="evidence" value="ECO:0007669"/>
    <property type="project" value="UniProtKB-SubCell"/>
</dbReference>
<comment type="subcellular location">
    <subcellularLocation>
        <location evidence="1">Nucleus</location>
    </subcellularLocation>
</comment>
<evidence type="ECO:0000256" key="4">
    <source>
        <dbReference type="ARBA" id="ARBA00022833"/>
    </source>
</evidence>
<accession>A0A6P5FHP5</accession>
<evidence type="ECO:0000256" key="7">
    <source>
        <dbReference type="SAM" id="MobiDB-lite"/>
    </source>
</evidence>
<evidence type="ECO:0000259" key="8">
    <source>
        <dbReference type="PROSITE" id="PS50016"/>
    </source>
</evidence>
<sequence length="1369" mass="153138">MMSFVEKGGDFGRKGKGTCDSATLRKSVDVKKERKRRLILQSSDSETDDYFISPRRKAEDCSYQNGDGPIVMKHVGAEHRKEAEIEGDKNQVMRSDNARSGSGKKRLLSGSEKKRNRELPGDEKLTKKIKTGSLKDSSNGQVKGSCRNKLKSDSVQCDYKVYPDGRERDGLKTKGRLVLNSSSNSTEEKIRRRDYTGHEKVRGLKASDVVATRAEGDDIRRKGIRLQAKSGVLKVYPSKKKVGGVEKVQICQGDEEKSKRFESPGVAKSAITFNQPDIYRERKSTERSDSSTKVGKSRASLKKISPTGNSKATNQKVLLHKAETDTSHQLEIEQENVIARYYHKRPKVEKSRSFKLERESDFTSSRRDLKDVNMLDRKCDQMFDGEHTHNSSLKSKHNVGKANAGRSTVKQKVRDQIKQMLLSAGWTIELRPRRSRAYEDSVYVSPQGTGYWSITKAYAVFQEQLNLGNDGKCKDVPESSPEERDLDLGGTSHPFPAITKNELDLLKRNVINRRKSKGELEETEKYGESGSKMARLGSAGRNSIEESKRFSSLVVNSKAVDGFVAHKHLMVERTKQRTCALVVRGTNQEEEDEMDDYIPYDWKRTVLSWMIDLGVVHERGKVKYMNKKRTRAKLEGRITRDGIHCSCCSKILTVWKFELHAGSKEYRPYENIFVEDAGVSLLQCQLNAWKKLDESERRGLYSINLDGDPNDDTCGICGDGGDLICCDGCPSTFHLSCLGIQMLPPGEWHCTNCVCRFCGSVSSAATPQLLSCSQCEKKYHQDCMPEVDYSSVPPNNGSTSFCGQSCRMVFKQLKKLLGVKNDLEAGFSWRLIRRFDEDSLESLSKLSQRVECNSKIAVAFAVMDECFRPITDPRSGINLIHNVVYNCGSNIHRLNYCGFYTFILERGDEIISAASIRIHGTRLAEMPFIGTRNMYRRKGMCRRLLYGIESALRSLNVEKLVIPAIAELKDTWTTVFSFKPLEKSQELEIRSVNLLVFPDTGLLQKQLPRKDYAEKHMASNISDCVNASNNDKGESDKMHHQTLAEDNRSSAPVEPNLHSSDDIVNGKYEVKDAQIPLHKSAESATNGNSLTPESVRHNECVEQLKSEVRDELHSEAKVDDTLEIMIVNTDIVAKPVHGSDTSSVHSCEAKQTQLGDISSAKQESQRNAASDSTNIAFLGDSQGSSGGSLTNGSEDIVNAAPLDSNYRQKLHDCHNTPDSMDTSLSSVFPEPKVSSSHSNTLKTFNKTDGVAGSFEQSPSDFIKVSSQDRSFDIFNEVKDSPIELESCKTRDESHCSSAISSVTPDAVCTRIDDRPELSTSNEISVEVLVKPRHICDDVKKNTDSCEDDMAFGKPAYTCGLHQFTVLQKW</sequence>
<dbReference type="InterPro" id="IPR011011">
    <property type="entry name" value="Znf_FYVE_PHD"/>
</dbReference>
<dbReference type="InterPro" id="IPR032308">
    <property type="entry name" value="TDBD"/>
</dbReference>
<reference evidence="10" key="2">
    <citation type="submission" date="2025-08" db="UniProtKB">
        <authorList>
            <consortium name="RefSeq"/>
        </authorList>
    </citation>
    <scope>IDENTIFICATION</scope>
    <source>
        <tissue evidence="10">Leaf</tissue>
    </source>
</reference>
<feature type="region of interest" description="Disordered" evidence="7">
    <location>
        <begin position="281"/>
        <end position="315"/>
    </location>
</feature>
<dbReference type="Proteomes" id="UP000515123">
    <property type="component" value="Linkage group 9"/>
</dbReference>
<dbReference type="Pfam" id="PF00628">
    <property type="entry name" value="PHD"/>
    <property type="match status" value="1"/>
</dbReference>
<evidence type="ECO:0000256" key="6">
    <source>
        <dbReference type="PROSITE-ProRule" id="PRU00146"/>
    </source>
</evidence>
<dbReference type="GO" id="GO:0006357">
    <property type="term" value="P:regulation of transcription by RNA polymerase II"/>
    <property type="evidence" value="ECO:0007669"/>
    <property type="project" value="TreeGrafter"/>
</dbReference>
<gene>
    <name evidence="10" type="primary">LOC109715307</name>
</gene>
<feature type="compositionally biased region" description="Basic and acidic residues" evidence="7">
    <location>
        <begin position="1031"/>
        <end position="1048"/>
    </location>
</feature>
<keyword evidence="2" id="KW-0479">Metal-binding</keyword>
<dbReference type="GO" id="GO:0008270">
    <property type="term" value="F:zinc ion binding"/>
    <property type="evidence" value="ECO:0007669"/>
    <property type="project" value="UniProtKB-KW"/>
</dbReference>
<dbReference type="OrthoDB" id="429143at2759"/>
<feature type="compositionally biased region" description="Basic and acidic residues" evidence="7">
    <location>
        <begin position="281"/>
        <end position="290"/>
    </location>
</feature>
<dbReference type="GeneID" id="109715307"/>
<dbReference type="Pfam" id="PF23209">
    <property type="entry name" value="IDM1_C"/>
    <property type="match status" value="1"/>
</dbReference>
<dbReference type="InterPro" id="IPR013083">
    <property type="entry name" value="Znf_RING/FYVE/PHD"/>
</dbReference>
<dbReference type="InterPro" id="IPR016181">
    <property type="entry name" value="Acyl_CoA_acyltransferase"/>
</dbReference>
<reference evidence="9" key="1">
    <citation type="journal article" date="2015" name="Nat. Genet.">
        <title>The pineapple genome and the evolution of CAM photosynthesis.</title>
        <authorList>
            <person name="Ming R."/>
            <person name="VanBuren R."/>
            <person name="Wai C.M."/>
            <person name="Tang H."/>
            <person name="Schatz M.C."/>
            <person name="Bowers J.E."/>
            <person name="Lyons E."/>
            <person name="Wang M.L."/>
            <person name="Chen J."/>
            <person name="Biggers E."/>
            <person name="Zhang J."/>
            <person name="Huang L."/>
            <person name="Zhang L."/>
            <person name="Miao W."/>
            <person name="Zhang J."/>
            <person name="Ye Z."/>
            <person name="Miao C."/>
            <person name="Lin Z."/>
            <person name="Wang H."/>
            <person name="Zhou H."/>
            <person name="Yim W.C."/>
            <person name="Priest H.D."/>
            <person name="Zheng C."/>
            <person name="Woodhouse M."/>
            <person name="Edger P.P."/>
            <person name="Guyot R."/>
            <person name="Guo H.B."/>
            <person name="Guo H."/>
            <person name="Zheng G."/>
            <person name="Singh R."/>
            <person name="Sharma A."/>
            <person name="Min X."/>
            <person name="Zheng Y."/>
            <person name="Lee H."/>
            <person name="Gurtowski J."/>
            <person name="Sedlazeck F.J."/>
            <person name="Harkess A."/>
            <person name="McKain M.R."/>
            <person name="Liao Z."/>
            <person name="Fang J."/>
            <person name="Liu J."/>
            <person name="Zhang X."/>
            <person name="Zhang Q."/>
            <person name="Hu W."/>
            <person name="Qin Y."/>
            <person name="Wang K."/>
            <person name="Chen L.Y."/>
            <person name="Shirley N."/>
            <person name="Lin Y.R."/>
            <person name="Liu L.Y."/>
            <person name="Hernandez A.G."/>
            <person name="Wright C.L."/>
            <person name="Bulone V."/>
            <person name="Tuskan G.A."/>
            <person name="Heath K."/>
            <person name="Zee F."/>
            <person name="Moore P.H."/>
            <person name="Sunkar R."/>
            <person name="Leebens-Mack J.H."/>
            <person name="Mockler T."/>
            <person name="Bennetzen J.L."/>
            <person name="Freeling M."/>
            <person name="Sankoff D."/>
            <person name="Paterson A.H."/>
            <person name="Zhu X."/>
            <person name="Yang X."/>
            <person name="Smith J.A."/>
            <person name="Cushman J.C."/>
            <person name="Paull R.E."/>
            <person name="Yu Q."/>
        </authorList>
    </citation>
    <scope>NUCLEOTIDE SEQUENCE [LARGE SCALE GENOMIC DNA]</scope>
    <source>
        <strain evidence="9">cv. F153</strain>
    </source>
</reference>
<dbReference type="CDD" id="cd04301">
    <property type="entry name" value="NAT_SF"/>
    <property type="match status" value="1"/>
</dbReference>
<feature type="compositionally biased region" description="Polar residues" evidence="7">
    <location>
        <begin position="1082"/>
        <end position="1092"/>
    </location>
</feature>
<feature type="region of interest" description="Disordered" evidence="7">
    <location>
        <begin position="471"/>
        <end position="493"/>
    </location>
</feature>
<dbReference type="SMART" id="SM00249">
    <property type="entry name" value="PHD"/>
    <property type="match status" value="2"/>
</dbReference>
<proteinExistence type="predicted"/>
<dbReference type="InterPro" id="IPR001965">
    <property type="entry name" value="Znf_PHD"/>
</dbReference>
<feature type="region of interest" description="Disordered" evidence="7">
    <location>
        <begin position="86"/>
        <end position="147"/>
    </location>
</feature>
<feature type="region of interest" description="Disordered" evidence="7">
    <location>
        <begin position="1"/>
        <end position="20"/>
    </location>
</feature>
<feature type="compositionally biased region" description="Polar residues" evidence="7">
    <location>
        <begin position="1139"/>
        <end position="1170"/>
    </location>
</feature>
<feature type="region of interest" description="Disordered" evidence="7">
    <location>
        <begin position="517"/>
        <end position="537"/>
    </location>
</feature>
<dbReference type="InterPro" id="IPR054292">
    <property type="entry name" value="DUF7028"/>
</dbReference>
<organism evidence="9 10">
    <name type="scientific">Ananas comosus</name>
    <name type="common">Pineapple</name>
    <name type="synonym">Ananas ananas</name>
    <dbReference type="NCBI Taxonomy" id="4615"/>
    <lineage>
        <taxon>Eukaryota</taxon>
        <taxon>Viridiplantae</taxon>
        <taxon>Streptophyta</taxon>
        <taxon>Embryophyta</taxon>
        <taxon>Tracheophyta</taxon>
        <taxon>Spermatophyta</taxon>
        <taxon>Magnoliopsida</taxon>
        <taxon>Liliopsida</taxon>
        <taxon>Poales</taxon>
        <taxon>Bromeliaceae</taxon>
        <taxon>Bromelioideae</taxon>
        <taxon>Ananas</taxon>
    </lineage>
</organism>
<feature type="region of interest" description="Disordered" evidence="7">
    <location>
        <begin position="1023"/>
        <end position="1096"/>
    </location>
</feature>
<dbReference type="CDD" id="cd15539">
    <property type="entry name" value="PHD1_AIRE"/>
    <property type="match status" value="1"/>
</dbReference>
<evidence type="ECO:0000256" key="2">
    <source>
        <dbReference type="ARBA" id="ARBA00022723"/>
    </source>
</evidence>
<dbReference type="PANTHER" id="PTHR46309:SF1">
    <property type="entry name" value="PHD FINGER PROTEIN 12"/>
    <property type="match status" value="1"/>
</dbReference>